<feature type="compositionally biased region" description="Basic residues" evidence="1">
    <location>
        <begin position="72"/>
        <end position="81"/>
    </location>
</feature>
<dbReference type="EMBL" id="RQIS01000007">
    <property type="protein sequence ID" value="RQH06602.1"/>
    <property type="molecule type" value="Genomic_DNA"/>
</dbReference>
<dbReference type="CDD" id="cd00085">
    <property type="entry name" value="HNHc"/>
    <property type="match status" value="1"/>
</dbReference>
<keyword evidence="2" id="KW-0540">Nuclease</keyword>
<accession>A0A3N6NCB2</accession>
<organism evidence="2 3">
    <name type="scientific">Paraburkholderia dinghuensis</name>
    <dbReference type="NCBI Taxonomy" id="2305225"/>
    <lineage>
        <taxon>Bacteria</taxon>
        <taxon>Pseudomonadati</taxon>
        <taxon>Pseudomonadota</taxon>
        <taxon>Betaproteobacteria</taxon>
        <taxon>Burkholderiales</taxon>
        <taxon>Burkholderiaceae</taxon>
        <taxon>Paraburkholderia</taxon>
    </lineage>
</organism>
<evidence type="ECO:0000313" key="3">
    <source>
        <dbReference type="Proteomes" id="UP000272778"/>
    </source>
</evidence>
<dbReference type="RefSeq" id="WP_124151279.1">
    <property type="nucleotide sequence ID" value="NZ_RQIS01000007.1"/>
</dbReference>
<name>A0A3N6NCB2_9BURK</name>
<evidence type="ECO:0000256" key="1">
    <source>
        <dbReference type="SAM" id="MobiDB-lite"/>
    </source>
</evidence>
<dbReference type="GO" id="GO:0004519">
    <property type="term" value="F:endonuclease activity"/>
    <property type="evidence" value="ECO:0007669"/>
    <property type="project" value="UniProtKB-KW"/>
</dbReference>
<sequence>MGQDPKDRDYRKEYRRDHASTTQKQDRAARNAARRTMARRLGPAAIANRDIDHIQRLKSGGTNAPSNLRVMTVRRNRGRNN</sequence>
<reference evidence="2 3" key="1">
    <citation type="submission" date="2018-11" db="EMBL/GenBank/DDBJ databases">
        <title>Paraburkholderia sp. DHOA04, isolated from soil.</title>
        <authorList>
            <person name="Gao Z.-H."/>
            <person name="Qiu L.-H."/>
            <person name="Fu J.-C."/>
        </authorList>
    </citation>
    <scope>NUCLEOTIDE SEQUENCE [LARGE SCALE GENOMIC DNA]</scope>
    <source>
        <strain evidence="2 3">DHOA04</strain>
    </source>
</reference>
<keyword evidence="2" id="KW-0378">Hydrolase</keyword>
<feature type="region of interest" description="Disordered" evidence="1">
    <location>
        <begin position="1"/>
        <end position="34"/>
    </location>
</feature>
<feature type="compositionally biased region" description="Basic and acidic residues" evidence="1">
    <location>
        <begin position="1"/>
        <end position="29"/>
    </location>
</feature>
<dbReference type="InterPro" id="IPR003615">
    <property type="entry name" value="HNH_nuc"/>
</dbReference>
<dbReference type="AlphaFoldDB" id="A0A3N6NCB2"/>
<feature type="region of interest" description="Disordered" evidence="1">
    <location>
        <begin position="52"/>
        <end position="81"/>
    </location>
</feature>
<evidence type="ECO:0000313" key="2">
    <source>
        <dbReference type="EMBL" id="RQH06602.1"/>
    </source>
</evidence>
<protein>
    <submittedName>
        <fullName evidence="2">HNH endonuclease</fullName>
    </submittedName>
</protein>
<comment type="caution">
    <text evidence="2">The sequence shown here is derived from an EMBL/GenBank/DDBJ whole genome shotgun (WGS) entry which is preliminary data.</text>
</comment>
<dbReference type="Proteomes" id="UP000272778">
    <property type="component" value="Unassembled WGS sequence"/>
</dbReference>
<keyword evidence="3" id="KW-1185">Reference proteome</keyword>
<gene>
    <name evidence="2" type="ORF">D1Y85_12075</name>
</gene>
<proteinExistence type="predicted"/>
<keyword evidence="2" id="KW-0255">Endonuclease</keyword>